<accession>A0ACB9HR47</accession>
<reference evidence="1 2" key="2">
    <citation type="journal article" date="2022" name="Mol. Ecol. Resour.">
        <title>The genomes of chicory, endive, great burdock and yacon provide insights into Asteraceae paleo-polyploidization history and plant inulin production.</title>
        <authorList>
            <person name="Fan W."/>
            <person name="Wang S."/>
            <person name="Wang H."/>
            <person name="Wang A."/>
            <person name="Jiang F."/>
            <person name="Liu H."/>
            <person name="Zhao H."/>
            <person name="Xu D."/>
            <person name="Zhang Y."/>
        </authorList>
    </citation>
    <scope>NUCLEOTIDE SEQUENCE [LARGE SCALE GENOMIC DNA]</scope>
    <source>
        <strain evidence="2">cv. Yunnan</strain>
        <tissue evidence="1">Leaves</tissue>
    </source>
</reference>
<dbReference type="Proteomes" id="UP001056120">
    <property type="component" value="Linkage Group LG11"/>
</dbReference>
<sequence length="152" mass="17612">MAWVVEKLEEALEHQHHRYRFEDILSATNNFSDENLVAEDALGKVYKGQLLEYDNLLNVAIRRRSMITNEGVQEELDKIIDLNLRKQMDTQSLALFTNIAYNCLKQQLVHRPTMDHIVKELEEVLELQQKHANLEHSIAVEEGTSSNSLKVN</sequence>
<evidence type="ECO:0000313" key="1">
    <source>
        <dbReference type="EMBL" id="KAI3797961.1"/>
    </source>
</evidence>
<organism evidence="1 2">
    <name type="scientific">Smallanthus sonchifolius</name>
    <dbReference type="NCBI Taxonomy" id="185202"/>
    <lineage>
        <taxon>Eukaryota</taxon>
        <taxon>Viridiplantae</taxon>
        <taxon>Streptophyta</taxon>
        <taxon>Embryophyta</taxon>
        <taxon>Tracheophyta</taxon>
        <taxon>Spermatophyta</taxon>
        <taxon>Magnoliopsida</taxon>
        <taxon>eudicotyledons</taxon>
        <taxon>Gunneridae</taxon>
        <taxon>Pentapetalae</taxon>
        <taxon>asterids</taxon>
        <taxon>campanulids</taxon>
        <taxon>Asterales</taxon>
        <taxon>Asteraceae</taxon>
        <taxon>Asteroideae</taxon>
        <taxon>Heliantheae alliance</taxon>
        <taxon>Millerieae</taxon>
        <taxon>Smallanthus</taxon>
    </lineage>
</organism>
<dbReference type="EMBL" id="CM042028">
    <property type="protein sequence ID" value="KAI3797961.1"/>
    <property type="molecule type" value="Genomic_DNA"/>
</dbReference>
<protein>
    <submittedName>
        <fullName evidence="1">Uncharacterized protein</fullName>
    </submittedName>
</protein>
<proteinExistence type="predicted"/>
<gene>
    <name evidence="1" type="ORF">L1987_33226</name>
</gene>
<evidence type="ECO:0000313" key="2">
    <source>
        <dbReference type="Proteomes" id="UP001056120"/>
    </source>
</evidence>
<comment type="caution">
    <text evidence="1">The sequence shown here is derived from an EMBL/GenBank/DDBJ whole genome shotgun (WGS) entry which is preliminary data.</text>
</comment>
<name>A0ACB9HR47_9ASTR</name>
<keyword evidence="2" id="KW-1185">Reference proteome</keyword>
<reference evidence="2" key="1">
    <citation type="journal article" date="2022" name="Mol. Ecol. Resour.">
        <title>The genomes of chicory, endive, great burdock and yacon provide insights into Asteraceae palaeo-polyploidization history and plant inulin production.</title>
        <authorList>
            <person name="Fan W."/>
            <person name="Wang S."/>
            <person name="Wang H."/>
            <person name="Wang A."/>
            <person name="Jiang F."/>
            <person name="Liu H."/>
            <person name="Zhao H."/>
            <person name="Xu D."/>
            <person name="Zhang Y."/>
        </authorList>
    </citation>
    <scope>NUCLEOTIDE SEQUENCE [LARGE SCALE GENOMIC DNA]</scope>
    <source>
        <strain evidence="2">cv. Yunnan</strain>
    </source>
</reference>